<accession>A0AAF0ZGD7</accession>
<evidence type="ECO:0000313" key="2">
    <source>
        <dbReference type="Proteomes" id="UP001234989"/>
    </source>
</evidence>
<reference evidence="1" key="1">
    <citation type="submission" date="2023-08" db="EMBL/GenBank/DDBJ databases">
        <title>A de novo genome assembly of Solanum verrucosum Schlechtendal, a Mexican diploid species geographically isolated from the other diploid A-genome species in potato relatives.</title>
        <authorList>
            <person name="Hosaka K."/>
        </authorList>
    </citation>
    <scope>NUCLEOTIDE SEQUENCE</scope>
    <source>
        <tissue evidence="1">Young leaves</tissue>
    </source>
</reference>
<dbReference type="Proteomes" id="UP001234989">
    <property type="component" value="Chromosome 7"/>
</dbReference>
<evidence type="ECO:0000313" key="1">
    <source>
        <dbReference type="EMBL" id="WMV38210.1"/>
    </source>
</evidence>
<dbReference type="EMBL" id="CP133618">
    <property type="protein sequence ID" value="WMV38210.1"/>
    <property type="molecule type" value="Genomic_DNA"/>
</dbReference>
<proteinExistence type="predicted"/>
<sequence length="106" mass="11751">MFTPHRKGVSSLSKSHQYIFSQRDLNLRQCKRLELLKDNDNTILYHPGKANVVANALSMKTSIMGSLAAISVKERPLARDVQRLANNLVQLQISEGSGGLISFIEA</sequence>
<gene>
    <name evidence="1" type="ORF">MTR67_031595</name>
</gene>
<dbReference type="AlphaFoldDB" id="A0AAF0ZGD7"/>
<keyword evidence="2" id="KW-1185">Reference proteome</keyword>
<name>A0AAF0ZGD7_SOLVR</name>
<protein>
    <submittedName>
        <fullName evidence="1">Uncharacterized protein</fullName>
    </submittedName>
</protein>
<organism evidence="1 2">
    <name type="scientific">Solanum verrucosum</name>
    <dbReference type="NCBI Taxonomy" id="315347"/>
    <lineage>
        <taxon>Eukaryota</taxon>
        <taxon>Viridiplantae</taxon>
        <taxon>Streptophyta</taxon>
        <taxon>Embryophyta</taxon>
        <taxon>Tracheophyta</taxon>
        <taxon>Spermatophyta</taxon>
        <taxon>Magnoliopsida</taxon>
        <taxon>eudicotyledons</taxon>
        <taxon>Gunneridae</taxon>
        <taxon>Pentapetalae</taxon>
        <taxon>asterids</taxon>
        <taxon>lamiids</taxon>
        <taxon>Solanales</taxon>
        <taxon>Solanaceae</taxon>
        <taxon>Solanoideae</taxon>
        <taxon>Solaneae</taxon>
        <taxon>Solanum</taxon>
    </lineage>
</organism>